<dbReference type="GO" id="GO:0000976">
    <property type="term" value="F:transcription cis-regulatory region binding"/>
    <property type="evidence" value="ECO:0007669"/>
    <property type="project" value="TreeGrafter"/>
</dbReference>
<reference evidence="7 8" key="1">
    <citation type="submission" date="2016-02" db="EMBL/GenBank/DDBJ databases">
        <authorList>
            <person name="Wen L."/>
            <person name="He K."/>
            <person name="Yang H."/>
        </authorList>
    </citation>
    <scope>NUCLEOTIDE SEQUENCE [LARGE SCALE GENOMIC DNA]</scope>
    <source>
        <strain evidence="7">Trichococcus palustris</strain>
    </source>
</reference>
<dbReference type="STRING" id="140314.SAMN04488076_11067"/>
<dbReference type="PROSITE" id="PS50937">
    <property type="entry name" value="HTH_MERR_2"/>
    <property type="match status" value="1"/>
</dbReference>
<proteinExistence type="predicted"/>
<sequence>MATIKEVAELAGVSVATVSRALNNSGYVGKASREKVERAIKLLDFYPNEVARSLYQKKSKLIGLLLPDIANPFFPLVAKGVEDKVNERGYSLILGNVQGDLEKEKEYLKIFAQNNVAGVLSAVQGNTKELNGIPIVLLDRVNNETDYAVHTDDHHGGELAAQAIVERQAKNIVIMVGPKDIPSSHDRLAGNLKVLNKARIPYQLFQTDTYQFDSAEKTAQHFLDQFPNADSVIASNDVYALAVMREAIKRGIRIPDELQIIGYDDMPFSALMFPGLSTIAQPAYEIGYKGAELLCKCIENKMIEKKRIQLPVTLIIRESLREKDEDA</sequence>
<dbReference type="OrthoDB" id="9796186at2"/>
<keyword evidence="1" id="KW-0678">Repressor</keyword>
<protein>
    <submittedName>
        <fullName evidence="7">Transcription regulator hth laci</fullName>
    </submittedName>
</protein>
<dbReference type="Proteomes" id="UP000242754">
    <property type="component" value="Unassembled WGS sequence"/>
</dbReference>
<dbReference type="EMBL" id="FJNE01000007">
    <property type="protein sequence ID" value="CZQ98350.1"/>
    <property type="molecule type" value="Genomic_DNA"/>
</dbReference>
<dbReference type="PRINTS" id="PR00036">
    <property type="entry name" value="HTHLACI"/>
</dbReference>
<dbReference type="SUPFAM" id="SSF47413">
    <property type="entry name" value="lambda repressor-like DNA-binding domains"/>
    <property type="match status" value="1"/>
</dbReference>
<keyword evidence="3" id="KW-0238">DNA-binding</keyword>
<evidence type="ECO:0000313" key="8">
    <source>
        <dbReference type="Proteomes" id="UP000242754"/>
    </source>
</evidence>
<dbReference type="Pfam" id="PF13377">
    <property type="entry name" value="Peripla_BP_3"/>
    <property type="match status" value="1"/>
</dbReference>
<dbReference type="CDD" id="cd06291">
    <property type="entry name" value="PBP1_Qymf-like"/>
    <property type="match status" value="1"/>
</dbReference>
<name>A0A143YWB3_9LACT</name>
<dbReference type="InterPro" id="IPR000551">
    <property type="entry name" value="MerR-type_HTH_dom"/>
</dbReference>
<organism evidence="7 8">
    <name type="scientific">Trichococcus palustris</name>
    <dbReference type="NCBI Taxonomy" id="140314"/>
    <lineage>
        <taxon>Bacteria</taxon>
        <taxon>Bacillati</taxon>
        <taxon>Bacillota</taxon>
        <taxon>Bacilli</taxon>
        <taxon>Lactobacillales</taxon>
        <taxon>Carnobacteriaceae</taxon>
        <taxon>Trichococcus</taxon>
    </lineage>
</organism>
<dbReference type="InterPro" id="IPR028082">
    <property type="entry name" value="Peripla_BP_I"/>
</dbReference>
<evidence type="ECO:0000256" key="4">
    <source>
        <dbReference type="ARBA" id="ARBA00023163"/>
    </source>
</evidence>
<dbReference type="InterPro" id="IPR000843">
    <property type="entry name" value="HTH_LacI"/>
</dbReference>
<dbReference type="SMART" id="SM00354">
    <property type="entry name" value="HTH_LACI"/>
    <property type="match status" value="1"/>
</dbReference>
<evidence type="ECO:0000259" key="5">
    <source>
        <dbReference type="PROSITE" id="PS50932"/>
    </source>
</evidence>
<evidence type="ECO:0000313" key="7">
    <source>
        <dbReference type="EMBL" id="CZQ98350.1"/>
    </source>
</evidence>
<dbReference type="GO" id="GO:0003700">
    <property type="term" value="F:DNA-binding transcription factor activity"/>
    <property type="evidence" value="ECO:0007669"/>
    <property type="project" value="TreeGrafter"/>
</dbReference>
<dbReference type="Gene3D" id="1.10.260.40">
    <property type="entry name" value="lambda repressor-like DNA-binding domains"/>
    <property type="match status" value="1"/>
</dbReference>
<dbReference type="PROSITE" id="PS50932">
    <property type="entry name" value="HTH_LACI_2"/>
    <property type="match status" value="1"/>
</dbReference>
<dbReference type="Pfam" id="PF00356">
    <property type="entry name" value="LacI"/>
    <property type="match status" value="1"/>
</dbReference>
<dbReference type="SUPFAM" id="SSF53822">
    <property type="entry name" value="Periplasmic binding protein-like I"/>
    <property type="match status" value="1"/>
</dbReference>
<evidence type="ECO:0000256" key="1">
    <source>
        <dbReference type="ARBA" id="ARBA00022491"/>
    </source>
</evidence>
<dbReference type="PANTHER" id="PTHR30146">
    <property type="entry name" value="LACI-RELATED TRANSCRIPTIONAL REPRESSOR"/>
    <property type="match status" value="1"/>
</dbReference>
<dbReference type="CDD" id="cd01392">
    <property type="entry name" value="HTH_LacI"/>
    <property type="match status" value="1"/>
</dbReference>
<keyword evidence="4" id="KW-0804">Transcription</keyword>
<dbReference type="InterPro" id="IPR046335">
    <property type="entry name" value="LacI/GalR-like_sensor"/>
</dbReference>
<dbReference type="InterPro" id="IPR010982">
    <property type="entry name" value="Lambda_DNA-bd_dom_sf"/>
</dbReference>
<dbReference type="Gene3D" id="3.40.50.2300">
    <property type="match status" value="2"/>
</dbReference>
<keyword evidence="2" id="KW-0805">Transcription regulation</keyword>
<accession>A0A143YWB3</accession>
<dbReference type="PROSITE" id="PS00356">
    <property type="entry name" value="HTH_LACI_1"/>
    <property type="match status" value="1"/>
</dbReference>
<keyword evidence="8" id="KW-1185">Reference proteome</keyword>
<feature type="domain" description="HTH merR-type" evidence="6">
    <location>
        <begin position="1"/>
        <end position="18"/>
    </location>
</feature>
<dbReference type="AlphaFoldDB" id="A0A143YWB3"/>
<dbReference type="RefSeq" id="WP_087033809.1">
    <property type="nucleotide sequence ID" value="NZ_FJNE01000007.1"/>
</dbReference>
<evidence type="ECO:0000259" key="6">
    <source>
        <dbReference type="PROSITE" id="PS50937"/>
    </source>
</evidence>
<evidence type="ECO:0000256" key="2">
    <source>
        <dbReference type="ARBA" id="ARBA00023015"/>
    </source>
</evidence>
<dbReference type="PANTHER" id="PTHR30146:SF95">
    <property type="entry name" value="RIBOSE OPERON REPRESSOR"/>
    <property type="match status" value="1"/>
</dbReference>
<feature type="domain" description="HTH lacI-type" evidence="5">
    <location>
        <begin position="2"/>
        <end position="56"/>
    </location>
</feature>
<gene>
    <name evidence="7" type="ORF">Tpal_2253</name>
</gene>
<evidence type="ECO:0000256" key="3">
    <source>
        <dbReference type="ARBA" id="ARBA00023125"/>
    </source>
</evidence>